<dbReference type="GO" id="GO:0006935">
    <property type="term" value="P:chemotaxis"/>
    <property type="evidence" value="ECO:0007669"/>
    <property type="project" value="UniProtKB-UniRule"/>
</dbReference>
<dbReference type="PROSITE" id="PS50122">
    <property type="entry name" value="CHEB"/>
    <property type="match status" value="1"/>
</dbReference>
<feature type="domain" description="CheB-type methylesterase" evidence="7">
    <location>
        <begin position="152"/>
        <end position="341"/>
    </location>
</feature>
<evidence type="ECO:0000256" key="5">
    <source>
        <dbReference type="PROSITE-ProRule" id="PRU00169"/>
    </source>
</evidence>
<dbReference type="InterPro" id="IPR008248">
    <property type="entry name" value="CheB-like"/>
</dbReference>
<comment type="subcellular location">
    <subcellularLocation>
        <location evidence="3">Cytoplasm</location>
    </subcellularLocation>
</comment>
<dbReference type="Proteomes" id="UP000287239">
    <property type="component" value="Unassembled WGS sequence"/>
</dbReference>
<comment type="similarity">
    <text evidence="3">Belongs to the CheB family.</text>
</comment>
<keyword evidence="3 5" id="KW-0597">Phosphoprotein</keyword>
<keyword evidence="1 3" id="KW-0378">Hydrolase</keyword>
<comment type="function">
    <text evidence="3">Involved in chemotaxis. Part of a chemotaxis signal transduction system that modulates chemotaxis in response to various stimuli. Catalyzes the demethylation of specific methylglutamate residues introduced into the chemoreceptors (methyl-accepting chemotaxis proteins or MCP) by CheR. Also mediates the irreversible deamidation of specific glutamine residues to glutamic acid.</text>
</comment>
<evidence type="ECO:0000313" key="8">
    <source>
        <dbReference type="EMBL" id="RST96907.1"/>
    </source>
</evidence>
<dbReference type="SUPFAM" id="SSF52738">
    <property type="entry name" value="Methylesterase CheB, C-terminal domain"/>
    <property type="match status" value="1"/>
</dbReference>
<organism evidence="8 9">
    <name type="scientific">Vagococcus salmoninarum</name>
    <dbReference type="NCBI Taxonomy" id="2739"/>
    <lineage>
        <taxon>Bacteria</taxon>
        <taxon>Bacillati</taxon>
        <taxon>Bacillota</taxon>
        <taxon>Bacilli</taxon>
        <taxon>Lactobacillales</taxon>
        <taxon>Enterococcaceae</taxon>
        <taxon>Vagococcus</taxon>
    </lineage>
</organism>
<feature type="active site" evidence="3 4">
    <location>
        <position position="190"/>
    </location>
</feature>
<comment type="catalytic activity">
    <reaction evidence="3">
        <text>L-glutaminyl-[protein] + H2O = L-glutamyl-[protein] + NH4(+)</text>
        <dbReference type="Rhea" id="RHEA:16441"/>
        <dbReference type="Rhea" id="RHEA-COMP:10207"/>
        <dbReference type="Rhea" id="RHEA-COMP:10208"/>
        <dbReference type="ChEBI" id="CHEBI:15377"/>
        <dbReference type="ChEBI" id="CHEBI:28938"/>
        <dbReference type="ChEBI" id="CHEBI:29973"/>
        <dbReference type="ChEBI" id="CHEBI:30011"/>
        <dbReference type="EC" id="3.5.1.44"/>
    </reaction>
</comment>
<keyword evidence="3" id="KW-0963">Cytoplasm</keyword>
<dbReference type="SUPFAM" id="SSF52172">
    <property type="entry name" value="CheY-like"/>
    <property type="match status" value="1"/>
</dbReference>
<name>A0A429ZT54_9ENTE</name>
<evidence type="ECO:0000259" key="6">
    <source>
        <dbReference type="PROSITE" id="PS50110"/>
    </source>
</evidence>
<accession>A0A429ZT54</accession>
<feature type="active site" evidence="3 4">
    <location>
        <position position="283"/>
    </location>
</feature>
<evidence type="ECO:0000259" key="7">
    <source>
        <dbReference type="PROSITE" id="PS50122"/>
    </source>
</evidence>
<dbReference type="Gene3D" id="3.40.50.180">
    <property type="entry name" value="Methylesterase CheB, C-terminal domain"/>
    <property type="match status" value="1"/>
</dbReference>
<dbReference type="CDD" id="cd17541">
    <property type="entry name" value="REC_CheB-like"/>
    <property type="match status" value="1"/>
</dbReference>
<dbReference type="InterPro" id="IPR001789">
    <property type="entry name" value="Sig_transdc_resp-reg_receiver"/>
</dbReference>
<gene>
    <name evidence="3" type="primary">cheB</name>
    <name evidence="8" type="ORF">CBF35_04255</name>
</gene>
<dbReference type="PANTHER" id="PTHR42872:SF3">
    <property type="entry name" value="PROTEIN-GLUTAMATE METHYLESTERASE_PROTEIN-GLUTAMINE GLUTAMINASE 1"/>
    <property type="match status" value="1"/>
</dbReference>
<evidence type="ECO:0000256" key="1">
    <source>
        <dbReference type="ARBA" id="ARBA00022801"/>
    </source>
</evidence>
<dbReference type="EMBL" id="NGJU01000005">
    <property type="protein sequence ID" value="RST96907.1"/>
    <property type="molecule type" value="Genomic_DNA"/>
</dbReference>
<comment type="caution">
    <text evidence="8">The sequence shown here is derived from an EMBL/GenBank/DDBJ whole genome shotgun (WGS) entry which is preliminary data.</text>
</comment>
<dbReference type="PROSITE" id="PS50110">
    <property type="entry name" value="RESPONSE_REGULATORY"/>
    <property type="match status" value="1"/>
</dbReference>
<dbReference type="AlphaFoldDB" id="A0A429ZT54"/>
<dbReference type="HAMAP" id="MF_00099">
    <property type="entry name" value="CheB_chemtxs"/>
    <property type="match status" value="1"/>
</dbReference>
<dbReference type="GO" id="GO:0005737">
    <property type="term" value="C:cytoplasm"/>
    <property type="evidence" value="ECO:0007669"/>
    <property type="project" value="UniProtKB-SubCell"/>
</dbReference>
<dbReference type="EC" id="3.5.1.44" evidence="3"/>
<feature type="modified residue" description="4-aspartylphosphate" evidence="3 5">
    <location>
        <position position="53"/>
    </location>
</feature>
<feature type="domain" description="Response regulatory" evidence="6">
    <location>
        <begin position="2"/>
        <end position="117"/>
    </location>
</feature>
<dbReference type="InterPro" id="IPR035909">
    <property type="entry name" value="CheB_C"/>
</dbReference>
<keyword evidence="3 4" id="KW-0145">Chemotaxis</keyword>
<dbReference type="PANTHER" id="PTHR42872">
    <property type="entry name" value="PROTEIN-GLUTAMATE METHYLESTERASE/PROTEIN-GLUTAMINE GLUTAMINASE"/>
    <property type="match status" value="1"/>
</dbReference>
<reference evidence="8 9" key="1">
    <citation type="submission" date="2017-05" db="EMBL/GenBank/DDBJ databases">
        <title>Vagococcus spp. assemblies.</title>
        <authorList>
            <person name="Gulvik C.A."/>
        </authorList>
    </citation>
    <scope>NUCLEOTIDE SEQUENCE [LARGE SCALE GENOMIC DNA]</scope>
    <source>
        <strain evidence="8 9">NCFB 2777</strain>
    </source>
</reference>
<dbReference type="GO" id="GO:0050568">
    <property type="term" value="F:protein-glutamine glutaminase activity"/>
    <property type="evidence" value="ECO:0007669"/>
    <property type="project" value="UniProtKB-UniRule"/>
</dbReference>
<dbReference type="InterPro" id="IPR000673">
    <property type="entry name" value="Sig_transdc_resp-reg_Me-estase"/>
</dbReference>
<evidence type="ECO:0000256" key="3">
    <source>
        <dbReference type="HAMAP-Rule" id="MF_00099"/>
    </source>
</evidence>
<dbReference type="PIRSF" id="PIRSF000876">
    <property type="entry name" value="RR_chemtxs_CheB"/>
    <property type="match status" value="1"/>
</dbReference>
<evidence type="ECO:0000256" key="4">
    <source>
        <dbReference type="PROSITE-ProRule" id="PRU00050"/>
    </source>
</evidence>
<dbReference type="GO" id="GO:0008984">
    <property type="term" value="F:protein-glutamate methylesterase activity"/>
    <property type="evidence" value="ECO:0007669"/>
    <property type="project" value="UniProtKB-UniRule"/>
</dbReference>
<dbReference type="InterPro" id="IPR011006">
    <property type="entry name" value="CheY-like_superfamily"/>
</dbReference>
<dbReference type="Pfam" id="PF00072">
    <property type="entry name" value="Response_reg"/>
    <property type="match status" value="1"/>
</dbReference>
<dbReference type="OrthoDB" id="3190595at2"/>
<dbReference type="EC" id="3.1.1.61" evidence="3"/>
<dbReference type="Gene3D" id="3.40.50.2300">
    <property type="match status" value="1"/>
</dbReference>
<feature type="active site" evidence="3 4">
    <location>
        <position position="163"/>
    </location>
</feature>
<protein>
    <recommendedName>
        <fullName evidence="3">Protein-glutamate methylesterase/protein-glutamine glutaminase</fullName>
        <ecNumber evidence="3">3.1.1.61</ecNumber>
        <ecNumber evidence="3">3.5.1.44</ecNumber>
    </recommendedName>
</protein>
<evidence type="ECO:0000256" key="2">
    <source>
        <dbReference type="ARBA" id="ARBA00048267"/>
    </source>
</evidence>
<proteinExistence type="inferred from homology"/>
<keyword evidence="9" id="KW-1185">Reference proteome</keyword>
<dbReference type="Pfam" id="PF01339">
    <property type="entry name" value="CheB_methylest"/>
    <property type="match status" value="1"/>
</dbReference>
<dbReference type="CDD" id="cd16432">
    <property type="entry name" value="CheB_Rec"/>
    <property type="match status" value="1"/>
</dbReference>
<evidence type="ECO:0000313" key="9">
    <source>
        <dbReference type="Proteomes" id="UP000287239"/>
    </source>
</evidence>
<comment type="catalytic activity">
    <reaction evidence="2 3">
        <text>[protein]-L-glutamate 5-O-methyl ester + H2O = L-glutamyl-[protein] + methanol + H(+)</text>
        <dbReference type="Rhea" id="RHEA:23236"/>
        <dbReference type="Rhea" id="RHEA-COMP:10208"/>
        <dbReference type="Rhea" id="RHEA-COMP:10311"/>
        <dbReference type="ChEBI" id="CHEBI:15377"/>
        <dbReference type="ChEBI" id="CHEBI:15378"/>
        <dbReference type="ChEBI" id="CHEBI:17790"/>
        <dbReference type="ChEBI" id="CHEBI:29973"/>
        <dbReference type="ChEBI" id="CHEBI:82795"/>
        <dbReference type="EC" id="3.1.1.61"/>
    </reaction>
</comment>
<sequence>MKVLVVDDSAFMRKIISDQIKSSSGLSVCGIARDGEDALRLIPKLKPDLITLDIEMPGLNGLETLKKIKADYQIPVIMLSSQTGEDITIEALELGAMDFIEKPQNLQVISQEFQQEISTKIKLIYEGQLNQHRLNKKPKQILREQVEPSSLPLKVKCIVIGASTGGPRALMNLVKDIPKELNIPIIIVQHMPAGFTHSFAKRLNQEAQVSVVEAENGMKLQKGTIYLAPGDYHLRIVAQRIVLEHTLAKRHGVRPAVDFLFESAADDFKTTLVAVILTGMGSDGTVGMKKIKALGGYNIAQDEGSSVVFGMPRQAIEAGVVDEVMSLQALSKRLNWIIKVRQG</sequence>
<dbReference type="NCBIfam" id="NF001965">
    <property type="entry name" value="PRK00742.1"/>
    <property type="match status" value="1"/>
</dbReference>
<comment type="domain">
    <text evidence="3">Contains a C-terminal catalytic domain, and an N-terminal region which modulates catalytic activity.</text>
</comment>
<dbReference type="SMART" id="SM00448">
    <property type="entry name" value="REC"/>
    <property type="match status" value="1"/>
</dbReference>
<dbReference type="GO" id="GO:0000156">
    <property type="term" value="F:phosphorelay response regulator activity"/>
    <property type="evidence" value="ECO:0007669"/>
    <property type="project" value="InterPro"/>
</dbReference>
<comment type="PTM">
    <text evidence="3">Phosphorylated by CheA. Phosphorylation of the N-terminal regulatory domain activates the methylesterase activity.</text>
</comment>